<sequence>MRGPVRGDPDQTVAEVNFGEIFYLPGRIHEAACILLPEHLDEALMIVASSCVE</sequence>
<gene>
    <name evidence="1" type="ORF">GGQ64_004831</name>
</gene>
<reference evidence="1 2" key="1">
    <citation type="submission" date="2020-08" db="EMBL/GenBank/DDBJ databases">
        <title>Genomic Encyclopedia of Type Strains, Phase IV (KMG-IV): sequencing the most valuable type-strain genomes for metagenomic binning, comparative biology and taxonomic classification.</title>
        <authorList>
            <person name="Goeker M."/>
        </authorList>
    </citation>
    <scope>NUCLEOTIDE SEQUENCE [LARGE SCALE GENOMIC DNA]</scope>
    <source>
        <strain evidence="1 2">DSM 100211</strain>
    </source>
</reference>
<protein>
    <submittedName>
        <fullName evidence="1">Uncharacterized protein</fullName>
    </submittedName>
</protein>
<evidence type="ECO:0000313" key="2">
    <source>
        <dbReference type="Proteomes" id="UP000574761"/>
    </source>
</evidence>
<name>A0A7W6DFC9_9HYPH</name>
<evidence type="ECO:0000313" key="1">
    <source>
        <dbReference type="EMBL" id="MBB3979587.1"/>
    </source>
</evidence>
<dbReference type="Proteomes" id="UP000574761">
    <property type="component" value="Unassembled WGS sequence"/>
</dbReference>
<accession>A0A7W6DFC9</accession>
<keyword evidence="2" id="KW-1185">Reference proteome</keyword>
<comment type="caution">
    <text evidence="1">The sequence shown here is derived from an EMBL/GenBank/DDBJ whole genome shotgun (WGS) entry which is preliminary data.</text>
</comment>
<proteinExistence type="predicted"/>
<organism evidence="1 2">
    <name type="scientific">Mycoplana azooxidifex</name>
    <dbReference type="NCBI Taxonomy" id="1636188"/>
    <lineage>
        <taxon>Bacteria</taxon>
        <taxon>Pseudomonadati</taxon>
        <taxon>Pseudomonadota</taxon>
        <taxon>Alphaproteobacteria</taxon>
        <taxon>Hyphomicrobiales</taxon>
        <taxon>Rhizobiaceae</taxon>
        <taxon>Mycoplana</taxon>
    </lineage>
</organism>
<dbReference type="AlphaFoldDB" id="A0A7W6DFC9"/>
<dbReference type="EMBL" id="JACIEE010000012">
    <property type="protein sequence ID" value="MBB3979587.1"/>
    <property type="molecule type" value="Genomic_DNA"/>
</dbReference>